<protein>
    <submittedName>
        <fullName evidence="1">Uncharacterized protein</fullName>
    </submittedName>
</protein>
<dbReference type="AlphaFoldDB" id="A0A7W9CHT4"/>
<evidence type="ECO:0000313" key="2">
    <source>
        <dbReference type="Proteomes" id="UP000545037"/>
    </source>
</evidence>
<sequence>MWGDLNTVVIPGEGALALETRNPAARVSAKLSPTPALMIVRDKITFGVAGFRVSAALRPE</sequence>
<keyword evidence="2" id="KW-1185">Reference proteome</keyword>
<proteinExistence type="predicted"/>
<comment type="caution">
    <text evidence="1">The sequence shown here is derived from an EMBL/GenBank/DDBJ whole genome shotgun (WGS) entry which is preliminary data.</text>
</comment>
<evidence type="ECO:0000313" key="1">
    <source>
        <dbReference type="EMBL" id="MBB5745925.1"/>
    </source>
</evidence>
<reference evidence="1 2" key="1">
    <citation type="submission" date="2020-08" db="EMBL/GenBank/DDBJ databases">
        <title>Genomic Encyclopedia of Type Strains, Phase IV (KMG-IV): sequencing the most valuable type-strain genomes for metagenomic binning, comparative biology and taxonomic classification.</title>
        <authorList>
            <person name="Goeker M."/>
        </authorList>
    </citation>
    <scope>NUCLEOTIDE SEQUENCE [LARGE SCALE GENOMIC DNA]</scope>
    <source>
        <strain evidence="1 2">DSM 4737</strain>
    </source>
</reference>
<organism evidence="1 2">
    <name type="scientific">Brevundimonas variabilis</name>
    <dbReference type="NCBI Taxonomy" id="74312"/>
    <lineage>
        <taxon>Bacteria</taxon>
        <taxon>Pseudomonadati</taxon>
        <taxon>Pseudomonadota</taxon>
        <taxon>Alphaproteobacteria</taxon>
        <taxon>Caulobacterales</taxon>
        <taxon>Caulobacteraceae</taxon>
        <taxon>Brevundimonas</taxon>
    </lineage>
</organism>
<dbReference type="Proteomes" id="UP000545037">
    <property type="component" value="Unassembled WGS sequence"/>
</dbReference>
<dbReference type="RefSeq" id="WP_183212871.1">
    <property type="nucleotide sequence ID" value="NZ_JACHOR010000002.1"/>
</dbReference>
<gene>
    <name evidence="1" type="ORF">GGR13_001509</name>
</gene>
<dbReference type="EMBL" id="JACHOR010000002">
    <property type="protein sequence ID" value="MBB5745925.1"/>
    <property type="molecule type" value="Genomic_DNA"/>
</dbReference>
<name>A0A7W9CHT4_9CAUL</name>
<accession>A0A7W9CHT4</accession>